<dbReference type="GO" id="GO:0051301">
    <property type="term" value="P:cell division"/>
    <property type="evidence" value="ECO:0007669"/>
    <property type="project" value="UniProtKB-KW"/>
</dbReference>
<keyword evidence="5" id="KW-0498">Mitosis</keyword>
<reference evidence="12 13" key="1">
    <citation type="submission" date="2024-04" db="EMBL/GenBank/DDBJ databases">
        <authorList>
            <person name="Rising A."/>
            <person name="Reimegard J."/>
            <person name="Sonavane S."/>
            <person name="Akerstrom W."/>
            <person name="Nylinder S."/>
            <person name="Hedman E."/>
            <person name="Kallberg Y."/>
        </authorList>
    </citation>
    <scope>NUCLEOTIDE SEQUENCE [LARGE SCALE GENOMIC DNA]</scope>
</reference>
<protein>
    <recommendedName>
        <fullName evidence="3">MAU2 chromatid cohesion factor homolog</fullName>
    </recommendedName>
    <alternativeName>
        <fullName evidence="11">Cohesin loading complex subunit SCC4 homolog</fullName>
    </alternativeName>
</protein>
<dbReference type="Gene3D" id="1.25.40.10">
    <property type="entry name" value="Tetratricopeptide repeat domain"/>
    <property type="match status" value="3"/>
</dbReference>
<dbReference type="SUPFAM" id="SSF48452">
    <property type="entry name" value="TPR-like"/>
    <property type="match status" value="2"/>
</dbReference>
<dbReference type="FunFam" id="1.25.40.10:FF:000977">
    <property type="entry name" value="MAU2 chromatid cohesion factor homolog"/>
    <property type="match status" value="1"/>
</dbReference>
<evidence type="ECO:0000256" key="6">
    <source>
        <dbReference type="ARBA" id="ARBA00022803"/>
    </source>
</evidence>
<dbReference type="AlphaFoldDB" id="A0AAV2A609"/>
<dbReference type="InterPro" id="IPR011990">
    <property type="entry name" value="TPR-like_helical_dom_sf"/>
</dbReference>
<evidence type="ECO:0000256" key="7">
    <source>
        <dbReference type="ARBA" id="ARBA00022829"/>
    </source>
</evidence>
<dbReference type="GO" id="GO:0007059">
    <property type="term" value="P:chromosome segregation"/>
    <property type="evidence" value="ECO:0007669"/>
    <property type="project" value="UniProtKB-KW"/>
</dbReference>
<comment type="subcellular location">
    <subcellularLocation>
        <location evidence="1">Nucleus</location>
        <location evidence="1">Nucleoplasm</location>
    </subcellularLocation>
</comment>
<evidence type="ECO:0000256" key="10">
    <source>
        <dbReference type="ARBA" id="ARBA00025632"/>
    </source>
</evidence>
<dbReference type="FunFam" id="1.25.40.10:FF:000373">
    <property type="entry name" value="MAU2 chromatid cohesion factor homolog"/>
    <property type="match status" value="1"/>
</dbReference>
<proteinExistence type="inferred from homology"/>
<accession>A0AAV2A609</accession>
<evidence type="ECO:0000256" key="11">
    <source>
        <dbReference type="ARBA" id="ARBA00030523"/>
    </source>
</evidence>
<dbReference type="GO" id="GO:0007064">
    <property type="term" value="P:mitotic sister chromatid cohesion"/>
    <property type="evidence" value="ECO:0007669"/>
    <property type="project" value="InterPro"/>
</dbReference>
<evidence type="ECO:0000256" key="9">
    <source>
        <dbReference type="ARBA" id="ARBA00023306"/>
    </source>
</evidence>
<evidence type="ECO:0000256" key="4">
    <source>
        <dbReference type="ARBA" id="ARBA00022618"/>
    </source>
</evidence>
<dbReference type="Proteomes" id="UP001497382">
    <property type="component" value="Unassembled WGS sequence"/>
</dbReference>
<organism evidence="12 13">
    <name type="scientific">Larinioides sclopetarius</name>
    <dbReference type="NCBI Taxonomy" id="280406"/>
    <lineage>
        <taxon>Eukaryota</taxon>
        <taxon>Metazoa</taxon>
        <taxon>Ecdysozoa</taxon>
        <taxon>Arthropoda</taxon>
        <taxon>Chelicerata</taxon>
        <taxon>Arachnida</taxon>
        <taxon>Araneae</taxon>
        <taxon>Araneomorphae</taxon>
        <taxon>Entelegynae</taxon>
        <taxon>Araneoidea</taxon>
        <taxon>Araneidae</taxon>
        <taxon>Larinioides</taxon>
    </lineage>
</organism>
<evidence type="ECO:0000256" key="2">
    <source>
        <dbReference type="ARBA" id="ARBA00008585"/>
    </source>
</evidence>
<dbReference type="InterPro" id="IPR019440">
    <property type="entry name" value="MAU2"/>
</dbReference>
<name>A0AAV2A609_9ARAC</name>
<evidence type="ECO:0000256" key="3">
    <source>
        <dbReference type="ARBA" id="ARBA00017198"/>
    </source>
</evidence>
<keyword evidence="9" id="KW-0131">Cell cycle</keyword>
<keyword evidence="8" id="KW-0539">Nucleus</keyword>
<dbReference type="Pfam" id="PF10345">
    <property type="entry name" value="Cohesin_load"/>
    <property type="match status" value="1"/>
</dbReference>
<comment type="function">
    <text evidence="10">Required for association of the cohesin complex with chromatin during interphase. Plays a role in sister chromatid cohesion and normal progression through prometaphase.</text>
</comment>
<dbReference type="GO" id="GO:0005654">
    <property type="term" value="C:nucleoplasm"/>
    <property type="evidence" value="ECO:0007669"/>
    <property type="project" value="UniProtKB-SubCell"/>
</dbReference>
<dbReference type="PANTHER" id="PTHR21394">
    <property type="entry name" value="MAU2 CHROMATID COHESION FACTOR HOMOLOG"/>
    <property type="match status" value="1"/>
</dbReference>
<keyword evidence="4" id="KW-0132">Cell division</keyword>
<sequence length="592" mass="66817">MGSSSQEACYLALLALAEEFRTMNPPNIRNCIQCLCAIFNLKQPPKIEARTHLQLGNILLQHTKNTDLAQSHLEKAWYLSQNLAGFDDVKFEAASVLADLYEKKNQMHMAKSMVGKAVEISQQSPFWHCRLLFQLAHFHASEKEYAAACSVLGVGAEFAHISGAQYTRILFLLSKGMLLMIDRKLQEVHQVLTLAGQLVEAWQGSTAQKEALKVFFLVLQVCHYLTAGQVKSVKPCLKQLQQGIQTITSLHADEEVIPTNPGDMFQWMPKEHMCVLVYLVTVLHSMQAGYMDKAQKYTDKALMQIEKLKMIDSHPILHSFQLLLLEHIAMCRLVMGNKTLAIQEASHALQICKQEPRLFVRHRPQINALLGLYAMSMNCMEAAEAQFGTVVRSNATSELRILASLNLAIVYLRSKRDHELVELLSRLNPETLPLVSHSLRAAAYYVHGLNAFFQARYNDAKRYLRETLKMANAEDLNRLTSCSLVLLGHIFFSLGNSRESMNMVTPAMQLASKIPDVHVQLWASALLKDLYRLTGDMLREQEAIQTHSNFSQLLLKDHFQASQLPEHNLIQWIEGDPPLLPVQPQTPATSLL</sequence>
<evidence type="ECO:0000256" key="5">
    <source>
        <dbReference type="ARBA" id="ARBA00022776"/>
    </source>
</evidence>
<dbReference type="EMBL" id="CAXIEN010000121">
    <property type="protein sequence ID" value="CAL1279383.1"/>
    <property type="molecule type" value="Genomic_DNA"/>
</dbReference>
<comment type="similarity">
    <text evidence="2">Belongs to the SCC4/mau-2 family.</text>
</comment>
<keyword evidence="6" id="KW-0802">TPR repeat</keyword>
<evidence type="ECO:0000256" key="8">
    <source>
        <dbReference type="ARBA" id="ARBA00023242"/>
    </source>
</evidence>
<gene>
    <name evidence="12" type="ORF">LARSCL_LOCUS10327</name>
</gene>
<comment type="caution">
    <text evidence="12">The sequence shown here is derived from an EMBL/GenBank/DDBJ whole genome shotgun (WGS) entry which is preliminary data.</text>
</comment>
<keyword evidence="13" id="KW-1185">Reference proteome</keyword>
<evidence type="ECO:0000256" key="1">
    <source>
        <dbReference type="ARBA" id="ARBA00004642"/>
    </source>
</evidence>
<keyword evidence="7" id="KW-0159">Chromosome partition</keyword>
<evidence type="ECO:0000313" key="13">
    <source>
        <dbReference type="Proteomes" id="UP001497382"/>
    </source>
</evidence>
<evidence type="ECO:0000313" key="12">
    <source>
        <dbReference type="EMBL" id="CAL1279383.1"/>
    </source>
</evidence>